<comment type="caution">
    <text evidence="6">The sequence shown here is derived from an EMBL/GenBank/DDBJ whole genome shotgun (WGS) entry which is preliminary data.</text>
</comment>
<keyword evidence="7" id="KW-1185">Reference proteome</keyword>
<dbReference type="SUPFAM" id="SSF47336">
    <property type="entry name" value="ACP-like"/>
    <property type="match status" value="1"/>
</dbReference>
<evidence type="ECO:0000313" key="7">
    <source>
        <dbReference type="Proteomes" id="UP001612741"/>
    </source>
</evidence>
<organism evidence="6 7">
    <name type="scientific">Nonomuraea typhae</name>
    <dbReference type="NCBI Taxonomy" id="2603600"/>
    <lineage>
        <taxon>Bacteria</taxon>
        <taxon>Bacillati</taxon>
        <taxon>Actinomycetota</taxon>
        <taxon>Actinomycetes</taxon>
        <taxon>Streptosporangiales</taxon>
        <taxon>Streptosporangiaceae</taxon>
        <taxon>Nonomuraea</taxon>
    </lineage>
</organism>
<dbReference type="Gene3D" id="3.40.50.980">
    <property type="match status" value="2"/>
</dbReference>
<dbReference type="PANTHER" id="PTHR45527:SF1">
    <property type="entry name" value="FATTY ACID SYNTHASE"/>
    <property type="match status" value="1"/>
</dbReference>
<dbReference type="InterPro" id="IPR009081">
    <property type="entry name" value="PP-bd_ACP"/>
</dbReference>
<feature type="region of interest" description="Disordered" evidence="4">
    <location>
        <begin position="649"/>
        <end position="668"/>
    </location>
</feature>
<feature type="region of interest" description="Disordered" evidence="4">
    <location>
        <begin position="676"/>
        <end position="699"/>
    </location>
</feature>
<dbReference type="InterPro" id="IPR020806">
    <property type="entry name" value="PKS_PP-bd"/>
</dbReference>
<keyword evidence="2" id="KW-0596">Phosphopantetheine</keyword>
<dbReference type="Gene3D" id="3.30.559.30">
    <property type="entry name" value="Nonribosomal peptide synthetase, condensation domain"/>
    <property type="match status" value="1"/>
</dbReference>
<dbReference type="InterPro" id="IPR036736">
    <property type="entry name" value="ACP-like_sf"/>
</dbReference>
<dbReference type="Gene3D" id="3.30.559.10">
    <property type="entry name" value="Chloramphenicol acetyltransferase-like domain"/>
    <property type="match status" value="1"/>
</dbReference>
<evidence type="ECO:0000256" key="3">
    <source>
        <dbReference type="ARBA" id="ARBA00022553"/>
    </source>
</evidence>
<evidence type="ECO:0000256" key="2">
    <source>
        <dbReference type="ARBA" id="ARBA00022450"/>
    </source>
</evidence>
<dbReference type="SUPFAM" id="SSF56801">
    <property type="entry name" value="Acetyl-CoA synthetase-like"/>
    <property type="match status" value="1"/>
</dbReference>
<evidence type="ECO:0000256" key="4">
    <source>
        <dbReference type="SAM" id="MobiDB-lite"/>
    </source>
</evidence>
<dbReference type="InterPro" id="IPR023213">
    <property type="entry name" value="CAT-like_dom_sf"/>
</dbReference>
<dbReference type="Proteomes" id="UP001612741">
    <property type="component" value="Unassembled WGS sequence"/>
</dbReference>
<evidence type="ECO:0000313" key="6">
    <source>
        <dbReference type="EMBL" id="MFI6503359.1"/>
    </source>
</evidence>
<name>A0ABW7Z9H0_9ACTN</name>
<dbReference type="InterPro" id="IPR000873">
    <property type="entry name" value="AMP-dep_synth/lig_dom"/>
</dbReference>
<evidence type="ECO:0000256" key="1">
    <source>
        <dbReference type="ARBA" id="ARBA00001957"/>
    </source>
</evidence>
<dbReference type="Pfam" id="PF00550">
    <property type="entry name" value="PP-binding"/>
    <property type="match status" value="1"/>
</dbReference>
<dbReference type="SMART" id="SM00823">
    <property type="entry name" value="PKS_PP"/>
    <property type="match status" value="1"/>
</dbReference>
<dbReference type="Gene3D" id="1.10.1200.10">
    <property type="entry name" value="ACP-like"/>
    <property type="match status" value="1"/>
</dbReference>
<dbReference type="SUPFAM" id="SSF52777">
    <property type="entry name" value="CoA-dependent acyltransferases"/>
    <property type="match status" value="2"/>
</dbReference>
<accession>A0ABW7Z9H0</accession>
<keyword evidence="3" id="KW-0597">Phosphoprotein</keyword>
<comment type="cofactor">
    <cofactor evidence="1">
        <name>pantetheine 4'-phosphate</name>
        <dbReference type="ChEBI" id="CHEBI:47942"/>
    </cofactor>
</comment>
<feature type="domain" description="Polyketide synthase-like phosphopantetheine-binding" evidence="5">
    <location>
        <begin position="428"/>
        <end position="493"/>
    </location>
</feature>
<dbReference type="Gene3D" id="2.30.38.10">
    <property type="entry name" value="Luciferase, Domain 3"/>
    <property type="match status" value="1"/>
</dbReference>
<sequence length="888" mass="93188">MARTALARPNAPALVSGQTTITYGELHRTADAWAARLIEAGVARGHRVPILLPRGTDLVIALLAVLKTGAAYALLDSAWPAHRLAEVVAKLGAELVVCAAGASGLGARTWSPPGGPAPVPDGYRPVAVGGRDPATVFLASDGTGRPRCVLTPHAATARLFQHDGFARFGAHTVMPLAAPLSWDAFSLELWSVLLNGGTSLIVDEPHLTAAGLRGAVEHHGTDIVWLTGSRFNMIVDEDLDAFQGLRQVMIGGERLSAGHVARFVARHPVIVLLNGYGPVESTVFATTHRVAAADCERPGGIPLGRPVPGTQIHVLDGARPCAVGETGEICIAGAGLAIGYLGDEELTAARFTHVRLGGRRVRVYRTGDLGAWDQDGVLHLRGRQVQAGGRRAVAGVPALPLTEPALPLTERGKQDVERLPLRAREHAGELVAQTFTEILGRADRPFTELGAGPQAAGRLCTRLSERLGRPVPVSRLYRHPTVAGLTAWLEATDGTAPATSDVTLLTPAQTAHLTNPRGRAAHRLLTWIIDGDLDPAALESAVAAVHRAHDPLRAVYLLRPKPAAWSSPDVPPPPLEVLPPSPDRAAALSALRVALSAPLDPAKGEVWHAALAPTGVDRAAFGVAVHAIALDGRPEQELSADLATAYNHGCLTPRRRPRPVTGEPFAGLHSEVSGVPRLSWPGEADPGAGGPRHLESPLPPSVTAHVDTLAARTRSCRLSVLLALCASNLAEVTGSRDLAVGLPAPQGYGPAAGCHAHLLGVRLRGRALAGDPVAVRETGTAVARAMAAGDVPFPEAAGRLGPPLCQVVFALRDTRPPGLPLAGLRTAYVRQPYLELTAELHAEVWPRADGGMDLAVSYDPRIVPGAAAEEFAKRFTDRLHTLGDHALL</sequence>
<evidence type="ECO:0000259" key="5">
    <source>
        <dbReference type="SMART" id="SM00823"/>
    </source>
</evidence>
<dbReference type="RefSeq" id="WP_397089146.1">
    <property type="nucleotide sequence ID" value="NZ_JBITGY010000011.1"/>
</dbReference>
<dbReference type="PANTHER" id="PTHR45527">
    <property type="entry name" value="NONRIBOSOMAL PEPTIDE SYNTHETASE"/>
    <property type="match status" value="1"/>
</dbReference>
<dbReference type="EMBL" id="JBITGY010000011">
    <property type="protein sequence ID" value="MFI6503359.1"/>
    <property type="molecule type" value="Genomic_DNA"/>
</dbReference>
<dbReference type="Pfam" id="PF00501">
    <property type="entry name" value="AMP-binding"/>
    <property type="match status" value="1"/>
</dbReference>
<proteinExistence type="predicted"/>
<gene>
    <name evidence="6" type="ORF">ACIBG2_38660</name>
</gene>
<reference evidence="6 7" key="1">
    <citation type="submission" date="2024-10" db="EMBL/GenBank/DDBJ databases">
        <title>The Natural Products Discovery Center: Release of the First 8490 Sequenced Strains for Exploring Actinobacteria Biosynthetic Diversity.</title>
        <authorList>
            <person name="Kalkreuter E."/>
            <person name="Kautsar S.A."/>
            <person name="Yang D."/>
            <person name="Bader C.D."/>
            <person name="Teijaro C.N."/>
            <person name="Fluegel L."/>
            <person name="Davis C.M."/>
            <person name="Simpson J.R."/>
            <person name="Lauterbach L."/>
            <person name="Steele A.D."/>
            <person name="Gui C."/>
            <person name="Meng S."/>
            <person name="Li G."/>
            <person name="Viehrig K."/>
            <person name="Ye F."/>
            <person name="Su P."/>
            <person name="Kiefer A.F."/>
            <person name="Nichols A."/>
            <person name="Cepeda A.J."/>
            <person name="Yan W."/>
            <person name="Fan B."/>
            <person name="Jiang Y."/>
            <person name="Adhikari A."/>
            <person name="Zheng C.-J."/>
            <person name="Schuster L."/>
            <person name="Cowan T.M."/>
            <person name="Smanski M.J."/>
            <person name="Chevrette M.G."/>
            <person name="De Carvalho L.P.S."/>
            <person name="Shen B."/>
        </authorList>
    </citation>
    <scope>NUCLEOTIDE SEQUENCE [LARGE SCALE GENOMIC DNA]</scope>
    <source>
        <strain evidence="6 7">NPDC050545</strain>
    </source>
</reference>
<protein>
    <submittedName>
        <fullName evidence="6">AMP-binding protein</fullName>
    </submittedName>
</protein>